<dbReference type="GO" id="GO:0020037">
    <property type="term" value="F:heme binding"/>
    <property type="evidence" value="ECO:0007669"/>
    <property type="project" value="TreeGrafter"/>
</dbReference>
<dbReference type="Gene3D" id="1.20.950.20">
    <property type="entry name" value="Transmembrane di-heme cytochromes, Chain C"/>
    <property type="match status" value="1"/>
</dbReference>
<dbReference type="GO" id="GO:0009055">
    <property type="term" value="F:electron transfer activity"/>
    <property type="evidence" value="ECO:0007669"/>
    <property type="project" value="InterPro"/>
</dbReference>
<feature type="transmembrane region" description="Helical" evidence="7">
    <location>
        <begin position="198"/>
        <end position="220"/>
    </location>
</feature>
<keyword evidence="4 7" id="KW-1133">Transmembrane helix</keyword>
<keyword evidence="3 7" id="KW-0812">Transmembrane</keyword>
<dbReference type="AlphaFoldDB" id="A0A842I190"/>
<dbReference type="Proteomes" id="UP000564378">
    <property type="component" value="Unassembled WGS sequence"/>
</dbReference>
<gene>
    <name evidence="9" type="ORF">H6P80_12820</name>
</gene>
<evidence type="ECO:0000256" key="4">
    <source>
        <dbReference type="ARBA" id="ARBA00022989"/>
    </source>
</evidence>
<evidence type="ECO:0000313" key="10">
    <source>
        <dbReference type="Proteomes" id="UP000564378"/>
    </source>
</evidence>
<feature type="compositionally biased region" description="Acidic residues" evidence="6">
    <location>
        <begin position="1"/>
        <end position="12"/>
    </location>
</feature>
<protein>
    <submittedName>
        <fullName evidence="9">Cytochrome b/b6 domain-containing protein</fullName>
    </submittedName>
</protein>
<evidence type="ECO:0000256" key="1">
    <source>
        <dbReference type="ARBA" id="ARBA00004651"/>
    </source>
</evidence>
<evidence type="ECO:0000259" key="8">
    <source>
        <dbReference type="Pfam" id="PF01292"/>
    </source>
</evidence>
<dbReference type="Pfam" id="PF01292">
    <property type="entry name" value="Ni_hydr_CYTB"/>
    <property type="match status" value="1"/>
</dbReference>
<evidence type="ECO:0000256" key="7">
    <source>
        <dbReference type="SAM" id="Phobius"/>
    </source>
</evidence>
<dbReference type="InterPro" id="IPR016174">
    <property type="entry name" value="Di-haem_cyt_TM"/>
</dbReference>
<dbReference type="InterPro" id="IPR011577">
    <property type="entry name" value="Cyt_b561_bac/Ni-Hgenase"/>
</dbReference>
<keyword evidence="2" id="KW-1003">Cell membrane</keyword>
<comment type="subcellular location">
    <subcellularLocation>
        <location evidence="1">Cell membrane</location>
        <topology evidence="1">Multi-pass membrane protein</topology>
    </subcellularLocation>
</comment>
<proteinExistence type="predicted"/>
<feature type="transmembrane region" description="Helical" evidence="7">
    <location>
        <begin position="240"/>
        <end position="262"/>
    </location>
</feature>
<feature type="transmembrane region" description="Helical" evidence="7">
    <location>
        <begin position="127"/>
        <end position="146"/>
    </location>
</feature>
<feature type="region of interest" description="Disordered" evidence="6">
    <location>
        <begin position="1"/>
        <end position="20"/>
    </location>
</feature>
<dbReference type="InterPro" id="IPR051542">
    <property type="entry name" value="Hydrogenase_cytochrome"/>
</dbReference>
<dbReference type="PANTHER" id="PTHR30485:SF1">
    <property type="entry name" value="CYTOCHROME YDHU-RELATED"/>
    <property type="match status" value="1"/>
</dbReference>
<name>A0A842I190_9SPHN</name>
<reference evidence="9 10" key="1">
    <citation type="submission" date="2020-08" db="EMBL/GenBank/DDBJ databases">
        <title>Draft genome sequence of Parasphingopyxis sp. GrpM-11.</title>
        <authorList>
            <person name="Oh J."/>
            <person name="Roh D.-H."/>
        </authorList>
    </citation>
    <scope>NUCLEOTIDE SEQUENCE [LARGE SCALE GENOMIC DNA]</scope>
    <source>
        <strain evidence="9 10">GrpM-11</strain>
    </source>
</reference>
<evidence type="ECO:0000313" key="9">
    <source>
        <dbReference type="EMBL" id="MBC2778501.1"/>
    </source>
</evidence>
<dbReference type="GO" id="GO:0005886">
    <property type="term" value="C:plasma membrane"/>
    <property type="evidence" value="ECO:0007669"/>
    <property type="project" value="UniProtKB-SubCell"/>
</dbReference>
<sequence length="300" mass="33908">MAGESEQSDGDLEPGPKPGEVVKRHRLSTRLWHWTNALAIVILLMSGLSIFNAHPRLYWGSYGANADTPWLEITGEGTRGFVRIGSTEITTTGVLGRWRDENGDTSTRAFPSWATIPGYYSLAIGRLWHFFFAWVLVLAGLSYWIWSFANRHIQRDLAPRRSELKPSHIWHDIKDHARLRFPTGAAALRYNILQKTSYLLVLFVLLPLIVLTGLTMSPSMDAAWPWLLDIFGGRQSARSIHFICAFLIAAFILVHLVMVVLAGPVNEIRSMITGRFRLPGKREERAAPPRHPEFAEEQAQ</sequence>
<keyword evidence="5 7" id="KW-0472">Membrane</keyword>
<dbReference type="SUPFAM" id="SSF81342">
    <property type="entry name" value="Transmembrane di-heme cytochromes"/>
    <property type="match status" value="1"/>
</dbReference>
<organism evidence="9 10">
    <name type="scientific">Parasphingopyxis marina</name>
    <dbReference type="NCBI Taxonomy" id="2761622"/>
    <lineage>
        <taxon>Bacteria</taxon>
        <taxon>Pseudomonadati</taxon>
        <taxon>Pseudomonadota</taxon>
        <taxon>Alphaproteobacteria</taxon>
        <taxon>Sphingomonadales</taxon>
        <taxon>Sphingomonadaceae</taxon>
        <taxon>Parasphingopyxis</taxon>
    </lineage>
</organism>
<feature type="transmembrane region" description="Helical" evidence="7">
    <location>
        <begin position="31"/>
        <end position="51"/>
    </location>
</feature>
<evidence type="ECO:0000256" key="6">
    <source>
        <dbReference type="SAM" id="MobiDB-lite"/>
    </source>
</evidence>
<dbReference type="EMBL" id="JACJVJ010000002">
    <property type="protein sequence ID" value="MBC2778501.1"/>
    <property type="molecule type" value="Genomic_DNA"/>
</dbReference>
<evidence type="ECO:0000256" key="5">
    <source>
        <dbReference type="ARBA" id="ARBA00023136"/>
    </source>
</evidence>
<dbReference type="PANTHER" id="PTHR30485">
    <property type="entry name" value="NI/FE-HYDROGENASE 1 B-TYPE CYTOCHROME SUBUNIT"/>
    <property type="match status" value="1"/>
</dbReference>
<feature type="domain" description="Cytochrome b561 bacterial/Ni-hydrogenase" evidence="8">
    <location>
        <begin position="24"/>
        <end position="274"/>
    </location>
</feature>
<comment type="caution">
    <text evidence="9">The sequence shown here is derived from an EMBL/GenBank/DDBJ whole genome shotgun (WGS) entry which is preliminary data.</text>
</comment>
<dbReference type="GO" id="GO:0022904">
    <property type="term" value="P:respiratory electron transport chain"/>
    <property type="evidence" value="ECO:0007669"/>
    <property type="project" value="InterPro"/>
</dbReference>
<accession>A0A842I190</accession>
<keyword evidence="10" id="KW-1185">Reference proteome</keyword>
<dbReference type="RefSeq" id="WP_185801754.1">
    <property type="nucleotide sequence ID" value="NZ_JACJVJ010000002.1"/>
</dbReference>
<evidence type="ECO:0000256" key="2">
    <source>
        <dbReference type="ARBA" id="ARBA00022475"/>
    </source>
</evidence>
<evidence type="ECO:0000256" key="3">
    <source>
        <dbReference type="ARBA" id="ARBA00022692"/>
    </source>
</evidence>